<evidence type="ECO:0000313" key="2">
    <source>
        <dbReference type="Proteomes" id="UP000602510"/>
    </source>
</evidence>
<dbReference type="EMBL" id="WSZM01000028">
    <property type="protein sequence ID" value="KAF4046197.1"/>
    <property type="molecule type" value="Genomic_DNA"/>
</dbReference>
<gene>
    <name evidence="1" type="ORF">GN244_ATG01425</name>
</gene>
<accession>A0A833SD76</accession>
<organism evidence="1 2">
    <name type="scientific">Phytophthora infestans</name>
    <name type="common">Potato late blight agent</name>
    <name type="synonym">Botrytis infestans</name>
    <dbReference type="NCBI Taxonomy" id="4787"/>
    <lineage>
        <taxon>Eukaryota</taxon>
        <taxon>Sar</taxon>
        <taxon>Stramenopiles</taxon>
        <taxon>Oomycota</taxon>
        <taxon>Peronosporomycetes</taxon>
        <taxon>Peronosporales</taxon>
        <taxon>Peronosporaceae</taxon>
        <taxon>Phytophthora</taxon>
    </lineage>
</organism>
<keyword evidence="2" id="KW-1185">Reference proteome</keyword>
<comment type="caution">
    <text evidence="1">The sequence shown here is derived from an EMBL/GenBank/DDBJ whole genome shotgun (WGS) entry which is preliminary data.</text>
</comment>
<dbReference type="Proteomes" id="UP000602510">
    <property type="component" value="Unassembled WGS sequence"/>
</dbReference>
<dbReference type="AlphaFoldDB" id="A0A833SD76"/>
<evidence type="ECO:0000313" key="1">
    <source>
        <dbReference type="EMBL" id="KAF4046197.1"/>
    </source>
</evidence>
<reference evidence="1" key="1">
    <citation type="submission" date="2020-04" db="EMBL/GenBank/DDBJ databases">
        <title>Hybrid Assembly of Korean Phytophthora infestans isolates.</title>
        <authorList>
            <person name="Prokchorchik M."/>
            <person name="Lee Y."/>
            <person name="Seo J."/>
            <person name="Cho J.-H."/>
            <person name="Park Y.-E."/>
            <person name="Jang D.-C."/>
            <person name="Im J.-S."/>
            <person name="Choi J.-G."/>
            <person name="Park H.-J."/>
            <person name="Lee G.-B."/>
            <person name="Lee Y.-G."/>
            <person name="Hong S.-Y."/>
            <person name="Cho K."/>
            <person name="Sohn K.H."/>
        </authorList>
    </citation>
    <scope>NUCLEOTIDE SEQUENCE</scope>
    <source>
        <strain evidence="1">KR_1_A1</strain>
    </source>
</reference>
<proteinExistence type="predicted"/>
<protein>
    <submittedName>
        <fullName evidence="1">Uncharacterized protein</fullName>
    </submittedName>
</protein>
<sequence length="172" mass="18825">MTTHLTTARLALELSAAVVPASRVRLAWRVRRLCRTSSFLSTISSLFTHSGAAVLCATRRILVARVQLTIGITKHYDNHSFLSEKEISSFLSVGVPIWQNVTSRLRGTLGVHPAVFKLRPDAVEVNRGCYIEHHGSVGSGRYFGGPAAAFTNEDARAFARLGGVFGKIKFEK</sequence>
<name>A0A833SD76_PHYIN</name>